<dbReference type="PANTHER" id="PTHR43539">
    <property type="entry name" value="FLAVIN-BINDING MONOOXYGENASE-LIKE PROTEIN (AFU_ORTHOLOGUE AFUA_4G09220)"/>
    <property type="match status" value="1"/>
</dbReference>
<dbReference type="InterPro" id="IPR050982">
    <property type="entry name" value="Auxin_biosynth/cation_transpt"/>
</dbReference>
<dbReference type="RefSeq" id="WP_246032691.1">
    <property type="nucleotide sequence ID" value="NZ_SNYV01000011.1"/>
</dbReference>
<evidence type="ECO:0000313" key="3">
    <source>
        <dbReference type="EMBL" id="TDQ79512.1"/>
    </source>
</evidence>
<dbReference type="GO" id="GO:0004497">
    <property type="term" value="F:monooxygenase activity"/>
    <property type="evidence" value="ECO:0007669"/>
    <property type="project" value="TreeGrafter"/>
</dbReference>
<dbReference type="PRINTS" id="PR00469">
    <property type="entry name" value="PNDRDTASEII"/>
</dbReference>
<keyword evidence="2" id="KW-0812">Transmembrane</keyword>
<gene>
    <name evidence="3" type="ORF">CLV99_0954</name>
</gene>
<dbReference type="InterPro" id="IPR036188">
    <property type="entry name" value="FAD/NAD-bd_sf"/>
</dbReference>
<dbReference type="EMBL" id="SNYV01000011">
    <property type="protein sequence ID" value="TDQ79512.1"/>
    <property type="molecule type" value="Genomic_DNA"/>
</dbReference>
<dbReference type="SUPFAM" id="SSF51905">
    <property type="entry name" value="FAD/NAD(P)-binding domain"/>
    <property type="match status" value="1"/>
</dbReference>
<keyword evidence="2" id="KW-1133">Transmembrane helix</keyword>
<dbReference type="PRINTS" id="PR00368">
    <property type="entry name" value="FADPNR"/>
</dbReference>
<protein>
    <submittedName>
        <fullName evidence="3">Pyridine nucleotide-disulfide oxidoreductase</fullName>
    </submittedName>
</protein>
<evidence type="ECO:0000313" key="4">
    <source>
        <dbReference type="Proteomes" id="UP000295292"/>
    </source>
</evidence>
<dbReference type="AlphaFoldDB" id="A0A4R6WLA7"/>
<keyword evidence="4" id="KW-1185">Reference proteome</keyword>
<dbReference type="Gene3D" id="3.50.50.60">
    <property type="entry name" value="FAD/NAD(P)-binding domain"/>
    <property type="match status" value="1"/>
</dbReference>
<accession>A0A4R6WLA7</accession>
<sequence>MENKKLMESNLSVFYKVDIVVIGAGQAGLSAAYYLKKAGLTSGKGFVVLDDEFGAGGAWQHRWDTLTLQNVNGINDLPGMSFSDAVNTAEKALQANVALPQYYEKYEKTFELPIIRPVKVIEVTERNGRFLIRTNGAQFSARGIINATGTWKTPYCPKYPGWERFKGKQLHTGDYKSAEEFAGKQVIVVGGGISAVQLLGEISKVAKTTWVTRRPPDFRNYEFNPELGREAVAMVDQRVREGLPPNSVVSVTGLPITPAIEWMLEKGILERKPMFKEYTETGVRWEDGTTVDADIVFWNTGFRHSLDHLTPLHLVNEQGGVPMSGQLATQVASDPRIHLTGYGPSASTIGANRAGRAAARELIATLSL</sequence>
<keyword evidence="2" id="KW-0472">Membrane</keyword>
<feature type="transmembrane region" description="Helical" evidence="2">
    <location>
        <begin position="13"/>
        <end position="35"/>
    </location>
</feature>
<keyword evidence="1" id="KW-0560">Oxidoreductase</keyword>
<dbReference type="Pfam" id="PF13738">
    <property type="entry name" value="Pyr_redox_3"/>
    <property type="match status" value="1"/>
</dbReference>
<reference evidence="3 4" key="1">
    <citation type="submission" date="2019-03" db="EMBL/GenBank/DDBJ databases">
        <title>Genomic Encyclopedia of Archaeal and Bacterial Type Strains, Phase II (KMG-II): from individual species to whole genera.</title>
        <authorList>
            <person name="Goeker M."/>
        </authorList>
    </citation>
    <scope>NUCLEOTIDE SEQUENCE [LARGE SCALE GENOMIC DNA]</scope>
    <source>
        <strain evidence="3 4">DSM 28353</strain>
    </source>
</reference>
<dbReference type="Proteomes" id="UP000295292">
    <property type="component" value="Unassembled WGS sequence"/>
</dbReference>
<organism evidence="3 4">
    <name type="scientific">Sphingobacterium yanglingense</name>
    <dbReference type="NCBI Taxonomy" id="1437280"/>
    <lineage>
        <taxon>Bacteria</taxon>
        <taxon>Pseudomonadati</taxon>
        <taxon>Bacteroidota</taxon>
        <taxon>Sphingobacteriia</taxon>
        <taxon>Sphingobacteriales</taxon>
        <taxon>Sphingobacteriaceae</taxon>
        <taxon>Sphingobacterium</taxon>
    </lineage>
</organism>
<evidence type="ECO:0000256" key="1">
    <source>
        <dbReference type="ARBA" id="ARBA00023002"/>
    </source>
</evidence>
<comment type="caution">
    <text evidence="3">The sequence shown here is derived from an EMBL/GenBank/DDBJ whole genome shotgun (WGS) entry which is preliminary data.</text>
</comment>
<name>A0A4R6WLA7_9SPHI</name>
<dbReference type="PANTHER" id="PTHR43539:SF78">
    <property type="entry name" value="FLAVIN-CONTAINING MONOOXYGENASE"/>
    <property type="match status" value="1"/>
</dbReference>
<evidence type="ECO:0000256" key="2">
    <source>
        <dbReference type="SAM" id="Phobius"/>
    </source>
</evidence>
<proteinExistence type="predicted"/>
<dbReference type="GO" id="GO:0050660">
    <property type="term" value="F:flavin adenine dinucleotide binding"/>
    <property type="evidence" value="ECO:0007669"/>
    <property type="project" value="TreeGrafter"/>
</dbReference>